<evidence type="ECO:0000256" key="5">
    <source>
        <dbReference type="ARBA" id="ARBA00023002"/>
    </source>
</evidence>
<dbReference type="InterPro" id="IPR002579">
    <property type="entry name" value="Met_Sox_Rdtase_MsrB_dom"/>
</dbReference>
<dbReference type="PANTHER" id="PTHR46081">
    <property type="entry name" value="PEPTIDE METHIONINE SULFOXIDE REDUCTASE 2"/>
    <property type="match status" value="1"/>
</dbReference>
<dbReference type="EC" id="1.8.4.12" evidence="2"/>
<evidence type="ECO:0000256" key="2">
    <source>
        <dbReference type="ARBA" id="ARBA00012499"/>
    </source>
</evidence>
<dbReference type="AlphaFoldDB" id="A0A2M7TLL6"/>
<dbReference type="Gene3D" id="2.170.150.20">
    <property type="entry name" value="Peptide methionine sulfoxide reductase"/>
    <property type="match status" value="1"/>
</dbReference>
<evidence type="ECO:0000256" key="4">
    <source>
        <dbReference type="ARBA" id="ARBA00022833"/>
    </source>
</evidence>
<dbReference type="NCBIfam" id="NF004036">
    <property type="entry name" value="PRK05508.1"/>
    <property type="match status" value="1"/>
</dbReference>
<dbReference type="SUPFAM" id="SSF51316">
    <property type="entry name" value="Mss4-like"/>
    <property type="match status" value="1"/>
</dbReference>
<evidence type="ECO:0000256" key="1">
    <source>
        <dbReference type="ARBA" id="ARBA00001947"/>
    </source>
</evidence>
<dbReference type="Proteomes" id="UP000228920">
    <property type="component" value="Unassembled WGS sequence"/>
</dbReference>
<dbReference type="PANTHER" id="PTHR46081:SF8">
    <property type="entry name" value="PEPTIDE METHIONINE SULFOXIDE REDUCTASE 2"/>
    <property type="match status" value="1"/>
</dbReference>
<evidence type="ECO:0000256" key="6">
    <source>
        <dbReference type="ARBA" id="ARBA00048488"/>
    </source>
</evidence>
<dbReference type="GO" id="GO:0046872">
    <property type="term" value="F:metal ion binding"/>
    <property type="evidence" value="ECO:0007669"/>
    <property type="project" value="UniProtKB-KW"/>
</dbReference>
<comment type="cofactor">
    <cofactor evidence="1">
        <name>Zn(2+)</name>
        <dbReference type="ChEBI" id="CHEBI:29105"/>
    </cofactor>
</comment>
<dbReference type="EMBL" id="PFNL01000022">
    <property type="protein sequence ID" value="PIZ47925.1"/>
    <property type="molecule type" value="Genomic_DNA"/>
</dbReference>
<proteinExistence type="predicted"/>
<comment type="catalytic activity">
    <reaction evidence="6">
        <text>L-methionyl-[protein] + [thioredoxin]-disulfide + H2O = L-methionyl-(R)-S-oxide-[protein] + [thioredoxin]-dithiol</text>
        <dbReference type="Rhea" id="RHEA:24164"/>
        <dbReference type="Rhea" id="RHEA-COMP:10698"/>
        <dbReference type="Rhea" id="RHEA-COMP:10700"/>
        <dbReference type="Rhea" id="RHEA-COMP:12313"/>
        <dbReference type="Rhea" id="RHEA-COMP:12314"/>
        <dbReference type="ChEBI" id="CHEBI:15377"/>
        <dbReference type="ChEBI" id="CHEBI:16044"/>
        <dbReference type="ChEBI" id="CHEBI:29950"/>
        <dbReference type="ChEBI" id="CHEBI:45764"/>
        <dbReference type="ChEBI" id="CHEBI:50058"/>
        <dbReference type="EC" id="1.8.4.12"/>
    </reaction>
</comment>
<evidence type="ECO:0000313" key="8">
    <source>
        <dbReference type="EMBL" id="PIZ47925.1"/>
    </source>
</evidence>
<keyword evidence="4" id="KW-0862">Zinc</keyword>
<reference evidence="9" key="1">
    <citation type="submission" date="2017-09" db="EMBL/GenBank/DDBJ databases">
        <title>Depth-based differentiation of microbial function through sediment-hosted aquifers and enrichment of novel symbionts in the deep terrestrial subsurface.</title>
        <authorList>
            <person name="Probst A.J."/>
            <person name="Ladd B."/>
            <person name="Jarett J.K."/>
            <person name="Geller-Mcgrath D.E."/>
            <person name="Sieber C.M.K."/>
            <person name="Emerson J.B."/>
            <person name="Anantharaman K."/>
            <person name="Thomas B.C."/>
            <person name="Malmstrom R."/>
            <person name="Stieglmeier M."/>
            <person name="Klingl A."/>
            <person name="Woyke T."/>
            <person name="Ryan C.M."/>
            <person name="Banfield J.F."/>
        </authorList>
    </citation>
    <scope>NUCLEOTIDE SEQUENCE [LARGE SCALE GENOMIC DNA]</scope>
</reference>
<protein>
    <recommendedName>
        <fullName evidence="2">peptide-methionine (R)-S-oxide reductase</fullName>
        <ecNumber evidence="2">1.8.4.12</ecNumber>
    </recommendedName>
</protein>
<keyword evidence="5 8" id="KW-0560">Oxidoreductase</keyword>
<sequence>MQLNKLTEKEKRVIVDKGTEAPYVGKYVNNTAHGVYICRQCNVPLYNSMDKFESSCGWPSFDDEVAGAVQRSLDADGMRTEITCAHCGGHLGHVFEGENLTDKNIRHCVNSISLQFIEGK</sequence>
<comment type="caution">
    <text evidence="8">The sequence shown here is derived from an EMBL/GenBank/DDBJ whole genome shotgun (WGS) entry which is preliminary data.</text>
</comment>
<dbReference type="Pfam" id="PF01641">
    <property type="entry name" value="SelR"/>
    <property type="match status" value="1"/>
</dbReference>
<dbReference type="GO" id="GO:0006979">
    <property type="term" value="P:response to oxidative stress"/>
    <property type="evidence" value="ECO:0007669"/>
    <property type="project" value="InterPro"/>
</dbReference>
<evidence type="ECO:0000259" key="7">
    <source>
        <dbReference type="PROSITE" id="PS51790"/>
    </source>
</evidence>
<name>A0A2M7TLL6_UNCKA</name>
<dbReference type="GO" id="GO:0030091">
    <property type="term" value="P:protein repair"/>
    <property type="evidence" value="ECO:0007669"/>
    <property type="project" value="InterPro"/>
</dbReference>
<evidence type="ECO:0000313" key="9">
    <source>
        <dbReference type="Proteomes" id="UP000228920"/>
    </source>
</evidence>
<dbReference type="InterPro" id="IPR011057">
    <property type="entry name" value="Mss4-like_sf"/>
</dbReference>
<dbReference type="InterPro" id="IPR028427">
    <property type="entry name" value="Met_Sox_Rdtase_MsrB"/>
</dbReference>
<gene>
    <name evidence="8" type="ORF">COY32_00920</name>
</gene>
<dbReference type="PROSITE" id="PS51790">
    <property type="entry name" value="MSRB"/>
    <property type="match status" value="1"/>
</dbReference>
<accession>A0A2M7TLL6</accession>
<dbReference type="GO" id="GO:0033743">
    <property type="term" value="F:peptide-methionine (R)-S-oxide reductase activity"/>
    <property type="evidence" value="ECO:0007669"/>
    <property type="project" value="UniProtKB-EC"/>
</dbReference>
<organism evidence="8 9">
    <name type="scientific">candidate division WWE3 bacterium CG_4_10_14_0_2_um_filter_41_14</name>
    <dbReference type="NCBI Taxonomy" id="1975072"/>
    <lineage>
        <taxon>Bacteria</taxon>
        <taxon>Katanobacteria</taxon>
    </lineage>
</organism>
<keyword evidence="3" id="KW-0479">Metal-binding</keyword>
<feature type="domain" description="MsrB" evidence="7">
    <location>
        <begin position="1"/>
        <end position="119"/>
    </location>
</feature>
<evidence type="ECO:0000256" key="3">
    <source>
        <dbReference type="ARBA" id="ARBA00022723"/>
    </source>
</evidence>